<comment type="caution">
    <text evidence="1">The sequence shown here is derived from an EMBL/GenBank/DDBJ whole genome shotgun (WGS) entry which is preliminary data.</text>
</comment>
<evidence type="ECO:0000313" key="2">
    <source>
        <dbReference type="Proteomes" id="UP001313282"/>
    </source>
</evidence>
<protein>
    <recommendedName>
        <fullName evidence="3">F-box domain-containing protein</fullName>
    </recommendedName>
</protein>
<gene>
    <name evidence="1" type="ORF">TWF718_006307</name>
</gene>
<dbReference type="EMBL" id="JAVHNR010000003">
    <property type="protein sequence ID" value="KAK6348519.1"/>
    <property type="molecule type" value="Genomic_DNA"/>
</dbReference>
<proteinExistence type="predicted"/>
<evidence type="ECO:0008006" key="3">
    <source>
        <dbReference type="Google" id="ProtNLM"/>
    </source>
</evidence>
<dbReference type="SUPFAM" id="SSF81383">
    <property type="entry name" value="F-box domain"/>
    <property type="match status" value="1"/>
</dbReference>
<dbReference type="AlphaFoldDB" id="A0AAN8RJU4"/>
<dbReference type="InterPro" id="IPR036047">
    <property type="entry name" value="F-box-like_dom_sf"/>
</dbReference>
<reference evidence="1 2" key="1">
    <citation type="submission" date="2019-10" db="EMBL/GenBank/DDBJ databases">
        <authorList>
            <person name="Palmer J.M."/>
        </authorList>
    </citation>
    <scope>NUCLEOTIDE SEQUENCE [LARGE SCALE GENOMIC DNA]</scope>
    <source>
        <strain evidence="1 2">TWF718</strain>
    </source>
</reference>
<sequence length="501" mass="57807">MSQSQPLIIHEPSQKPPLSQTVPFEIWQLIYAYLDYNGLASISCCSKFFRQTAVQLLFRHVRLSKEAIEGFGEGGSLGYLAADVREISFRNPVTYNDKYLRIFDNLEYICNNLHIFPNTRGVHINYVSNEFYYWIFPIAILRSISKYPWFSTLRSLSIKGVTGLEDSSISWHGPYLLPLKPDTLEFATGGVDIRDIMFDKTIPFPPALVELSFYYLVRPNFSPYRSRIQAIGNNMFFDGGIGCPGLNPPVLYPHWVDKLTKFTFRTKDFEYWPGIRPVYPNVKYLHAIVEICSWSDLDELAEKFPGLEEFRLETVVFAVLPYGYMFLFGFPKLKRARVPWRSAEGWEMNHGRGEEYLGPACEIAVLRREVGALVSGTEVDGVNLWGKIPAGGLRDLEYVEFVRGYRELSSRSHFHIGDIPFERYGMQACRVWREIEEWDVRLGSVWRHFTASEEVEDWTNSEIAEVVRRELELDSLPLGRRIGTSIQPGSSTTWISVRFVE</sequence>
<dbReference type="Proteomes" id="UP001313282">
    <property type="component" value="Unassembled WGS sequence"/>
</dbReference>
<keyword evidence="2" id="KW-1185">Reference proteome</keyword>
<name>A0AAN8RJU4_9PEZI</name>
<accession>A0AAN8RJU4</accession>
<evidence type="ECO:0000313" key="1">
    <source>
        <dbReference type="EMBL" id="KAK6348519.1"/>
    </source>
</evidence>
<organism evidence="1 2">
    <name type="scientific">Orbilia javanica</name>
    <dbReference type="NCBI Taxonomy" id="47235"/>
    <lineage>
        <taxon>Eukaryota</taxon>
        <taxon>Fungi</taxon>
        <taxon>Dikarya</taxon>
        <taxon>Ascomycota</taxon>
        <taxon>Pezizomycotina</taxon>
        <taxon>Orbiliomycetes</taxon>
        <taxon>Orbiliales</taxon>
        <taxon>Orbiliaceae</taxon>
        <taxon>Orbilia</taxon>
    </lineage>
</organism>